<feature type="transmembrane region" description="Helical" evidence="11">
    <location>
        <begin position="31"/>
        <end position="52"/>
    </location>
</feature>
<dbReference type="PANTHER" id="PTHR24248">
    <property type="entry name" value="ADRENERGIC RECEPTOR-RELATED G-PROTEIN COUPLED RECEPTOR"/>
    <property type="match status" value="1"/>
</dbReference>
<dbReference type="GO" id="GO:0004937">
    <property type="term" value="F:alpha1-adrenergic receptor activity"/>
    <property type="evidence" value="ECO:0007669"/>
    <property type="project" value="TreeGrafter"/>
</dbReference>
<dbReference type="PROSITE" id="PS50262">
    <property type="entry name" value="G_PROTEIN_RECEP_F1_2"/>
    <property type="match status" value="1"/>
</dbReference>
<proteinExistence type="inferred from homology"/>
<gene>
    <name evidence="13" type="ORF">P5673_019115</name>
</gene>
<dbReference type="Pfam" id="PF00001">
    <property type="entry name" value="7tm_1"/>
    <property type="match status" value="1"/>
</dbReference>
<dbReference type="GO" id="GO:0007200">
    <property type="term" value="P:phospholipase C-activating G protein-coupled receptor signaling pathway"/>
    <property type="evidence" value="ECO:0007669"/>
    <property type="project" value="TreeGrafter"/>
</dbReference>
<feature type="transmembrane region" description="Helical" evidence="11">
    <location>
        <begin position="120"/>
        <end position="140"/>
    </location>
</feature>
<keyword evidence="3 9" id="KW-0812">Transmembrane</keyword>
<dbReference type="AlphaFoldDB" id="A0AAD9V215"/>
<organism evidence="13 14">
    <name type="scientific">Acropora cervicornis</name>
    <name type="common">Staghorn coral</name>
    <dbReference type="NCBI Taxonomy" id="6130"/>
    <lineage>
        <taxon>Eukaryota</taxon>
        <taxon>Metazoa</taxon>
        <taxon>Cnidaria</taxon>
        <taxon>Anthozoa</taxon>
        <taxon>Hexacorallia</taxon>
        <taxon>Scleractinia</taxon>
        <taxon>Astrocoeniina</taxon>
        <taxon>Acroporidae</taxon>
        <taxon>Acropora</taxon>
    </lineage>
</organism>
<feature type="transmembrane region" description="Helical" evidence="11">
    <location>
        <begin position="64"/>
        <end position="84"/>
    </location>
</feature>
<reference evidence="13" key="1">
    <citation type="journal article" date="2023" name="G3 (Bethesda)">
        <title>Whole genome assembly and annotation of the endangered Caribbean coral Acropora cervicornis.</title>
        <authorList>
            <person name="Selwyn J.D."/>
            <person name="Vollmer S.V."/>
        </authorList>
    </citation>
    <scope>NUCLEOTIDE SEQUENCE</scope>
    <source>
        <strain evidence="13">K2</strain>
    </source>
</reference>
<dbReference type="PRINTS" id="PR00237">
    <property type="entry name" value="GPCRRHODOPSN"/>
</dbReference>
<evidence type="ECO:0000256" key="7">
    <source>
        <dbReference type="ARBA" id="ARBA00023170"/>
    </source>
</evidence>
<dbReference type="InterPro" id="IPR000276">
    <property type="entry name" value="GPCR_Rhodpsn"/>
</dbReference>
<dbReference type="Proteomes" id="UP001249851">
    <property type="component" value="Unassembled WGS sequence"/>
</dbReference>
<evidence type="ECO:0000256" key="11">
    <source>
        <dbReference type="SAM" id="Phobius"/>
    </source>
</evidence>
<dbReference type="GO" id="GO:0007267">
    <property type="term" value="P:cell-cell signaling"/>
    <property type="evidence" value="ECO:0007669"/>
    <property type="project" value="TreeGrafter"/>
</dbReference>
<feature type="transmembrane region" description="Helical" evidence="11">
    <location>
        <begin position="152"/>
        <end position="173"/>
    </location>
</feature>
<keyword evidence="14" id="KW-1185">Reference proteome</keyword>
<sequence>MVLNDTTTNSSSNNTGSVKPTDESFSFTLKFVSAFFLIIIIVLALLGNAVVIRAFAVFRKLRNVTNYFVISLAVTDILVAVFSMPVVASISHLLLISIERYICISSPLKYHTIVTIRKTRIAISTTWFFALTMTVIKLFLSSSVRVVRVYQFVAFSLCFATPVLGMSFAYIMIFRVSRTQAKKLTLRIGEKTKKFCLPKELKAAKTLGVVIGGFLLCWFPFFLLNMSYALCSACGIPVKAVLLAKGLHFSNSVLNPIIYGLMNKQFKTAFRHLFRWTFYSLYGSSAHIIGANVVRKSSSLQTRLSFLKRSLGSGHSNCTANGMRSSPL</sequence>
<dbReference type="SUPFAM" id="SSF81321">
    <property type="entry name" value="Family A G protein-coupled receptor-like"/>
    <property type="match status" value="1"/>
</dbReference>
<keyword evidence="5 9" id="KW-0297">G-protein coupled receptor</keyword>
<comment type="subcellular location">
    <subcellularLocation>
        <location evidence="1">Cell membrane</location>
        <topology evidence="1">Multi-pass membrane protein</topology>
    </subcellularLocation>
</comment>
<evidence type="ECO:0000256" key="9">
    <source>
        <dbReference type="RuleBase" id="RU000688"/>
    </source>
</evidence>
<keyword evidence="6 11" id="KW-0472">Membrane</keyword>
<dbReference type="PANTHER" id="PTHR24248:SF72">
    <property type="entry name" value="G-PROTEIN COUPLED RECEPTORS FAMILY 1 PROFILE DOMAIN-CONTAINING PROTEIN"/>
    <property type="match status" value="1"/>
</dbReference>
<protein>
    <submittedName>
        <fullName evidence="13">Octopamine receptor beta-1R</fullName>
    </submittedName>
</protein>
<comment type="caution">
    <text evidence="13">The sequence shown here is derived from an EMBL/GenBank/DDBJ whole genome shotgun (WGS) entry which is preliminary data.</text>
</comment>
<dbReference type="EMBL" id="JARQWQ010000044">
    <property type="protein sequence ID" value="KAK2558409.1"/>
    <property type="molecule type" value="Genomic_DNA"/>
</dbReference>
<dbReference type="GO" id="GO:0005886">
    <property type="term" value="C:plasma membrane"/>
    <property type="evidence" value="ECO:0007669"/>
    <property type="project" value="UniProtKB-SubCell"/>
</dbReference>
<evidence type="ECO:0000259" key="12">
    <source>
        <dbReference type="PROSITE" id="PS50262"/>
    </source>
</evidence>
<comment type="similarity">
    <text evidence="9">Belongs to the G-protein coupled receptor 1 family.</text>
</comment>
<evidence type="ECO:0000256" key="2">
    <source>
        <dbReference type="ARBA" id="ARBA00022475"/>
    </source>
</evidence>
<dbReference type="InterPro" id="IPR017452">
    <property type="entry name" value="GPCR_Rhodpsn_7TM"/>
</dbReference>
<evidence type="ECO:0000313" key="14">
    <source>
        <dbReference type="Proteomes" id="UP001249851"/>
    </source>
</evidence>
<evidence type="ECO:0000256" key="1">
    <source>
        <dbReference type="ARBA" id="ARBA00004651"/>
    </source>
</evidence>
<dbReference type="SMART" id="SM01381">
    <property type="entry name" value="7TM_GPCR_Srsx"/>
    <property type="match status" value="1"/>
</dbReference>
<feature type="compositionally biased region" description="Low complexity" evidence="10">
    <location>
        <begin position="1"/>
        <end position="17"/>
    </location>
</feature>
<evidence type="ECO:0000256" key="10">
    <source>
        <dbReference type="SAM" id="MobiDB-lite"/>
    </source>
</evidence>
<evidence type="ECO:0000256" key="8">
    <source>
        <dbReference type="ARBA" id="ARBA00023224"/>
    </source>
</evidence>
<dbReference type="CDD" id="cd14967">
    <property type="entry name" value="7tmA_amine_R-like"/>
    <property type="match status" value="1"/>
</dbReference>
<dbReference type="GO" id="GO:0007204">
    <property type="term" value="P:positive regulation of cytosolic calcium ion concentration"/>
    <property type="evidence" value="ECO:0007669"/>
    <property type="project" value="TreeGrafter"/>
</dbReference>
<feature type="transmembrane region" description="Helical" evidence="11">
    <location>
        <begin position="207"/>
        <end position="230"/>
    </location>
</feature>
<dbReference type="PROSITE" id="PS00237">
    <property type="entry name" value="G_PROTEIN_RECEP_F1_1"/>
    <property type="match status" value="1"/>
</dbReference>
<feature type="region of interest" description="Disordered" evidence="10">
    <location>
        <begin position="1"/>
        <end position="22"/>
    </location>
</feature>
<accession>A0AAD9V215</accession>
<keyword evidence="8 9" id="KW-0807">Transducer</keyword>
<dbReference type="Gene3D" id="1.20.1070.10">
    <property type="entry name" value="Rhodopsin 7-helix transmembrane proteins"/>
    <property type="match status" value="1"/>
</dbReference>
<keyword evidence="2" id="KW-1003">Cell membrane</keyword>
<evidence type="ECO:0000313" key="13">
    <source>
        <dbReference type="EMBL" id="KAK2558409.1"/>
    </source>
</evidence>
<name>A0AAD9V215_ACRCE</name>
<dbReference type="GO" id="GO:0071880">
    <property type="term" value="P:adenylate cyclase-activating adrenergic receptor signaling pathway"/>
    <property type="evidence" value="ECO:0007669"/>
    <property type="project" value="TreeGrafter"/>
</dbReference>
<evidence type="ECO:0000256" key="6">
    <source>
        <dbReference type="ARBA" id="ARBA00023136"/>
    </source>
</evidence>
<evidence type="ECO:0000256" key="5">
    <source>
        <dbReference type="ARBA" id="ARBA00023040"/>
    </source>
</evidence>
<keyword evidence="4 11" id="KW-1133">Transmembrane helix</keyword>
<keyword evidence="7 9" id="KW-0675">Receptor</keyword>
<dbReference type="GO" id="GO:0043410">
    <property type="term" value="P:positive regulation of MAPK cascade"/>
    <property type="evidence" value="ECO:0007669"/>
    <property type="project" value="TreeGrafter"/>
</dbReference>
<evidence type="ECO:0000256" key="3">
    <source>
        <dbReference type="ARBA" id="ARBA00022692"/>
    </source>
</evidence>
<evidence type="ECO:0000256" key="4">
    <source>
        <dbReference type="ARBA" id="ARBA00022989"/>
    </source>
</evidence>
<feature type="domain" description="G-protein coupled receptors family 1 profile" evidence="12">
    <location>
        <begin position="13"/>
        <end position="259"/>
    </location>
</feature>
<reference evidence="13" key="2">
    <citation type="journal article" date="2023" name="Science">
        <title>Genomic signatures of disease resistance in endangered staghorn corals.</title>
        <authorList>
            <person name="Vollmer S.V."/>
            <person name="Selwyn J.D."/>
            <person name="Despard B.A."/>
            <person name="Roesel C.L."/>
        </authorList>
    </citation>
    <scope>NUCLEOTIDE SEQUENCE</scope>
    <source>
        <strain evidence="13">K2</strain>
    </source>
</reference>